<sequence>MAVLAHGHSVTRRLELERRAFLDLLRMANTLSEPKEIAQQLVVLAQHLSGCEAVAVRLKVGPGFPYAANLGLPERFVAMEDDLCLRDDGGHLLRDEQRQPLLACLCGGVLSGQIDRQEPSFTDRGSFVTASTTQLLAAHAGSECLGRTRNRCQAAGYETVGLFPIRRDGVTYGLIQCNDRRPRRLSAETIDLLENLAASAAHLLQLTMA</sequence>
<feature type="domain" description="GAF" evidence="1">
    <location>
        <begin position="34"/>
        <end position="201"/>
    </location>
</feature>
<comment type="caution">
    <text evidence="2">The sequence shown here is derived from an EMBL/GenBank/DDBJ whole genome shotgun (WGS) entry which is preliminary data.</text>
</comment>
<reference evidence="2" key="1">
    <citation type="submission" date="2020-10" db="EMBL/GenBank/DDBJ databases">
        <title>Connecting structure to function with the recovery of over 1000 high-quality activated sludge metagenome-assembled genomes encoding full-length rRNA genes using long-read sequencing.</title>
        <authorList>
            <person name="Singleton C.M."/>
            <person name="Petriglieri F."/>
            <person name="Kristensen J.M."/>
            <person name="Kirkegaard R.H."/>
            <person name="Michaelsen T.Y."/>
            <person name="Andersen M.H."/>
            <person name="Karst S.M."/>
            <person name="Dueholm M.S."/>
            <person name="Nielsen P.H."/>
            <person name="Albertsen M."/>
        </authorList>
    </citation>
    <scope>NUCLEOTIDE SEQUENCE</scope>
    <source>
        <strain evidence="2">Skiv_18-Q3-R9-52_MAXAC.067</strain>
    </source>
</reference>
<dbReference type="InterPro" id="IPR029016">
    <property type="entry name" value="GAF-like_dom_sf"/>
</dbReference>
<dbReference type="Pfam" id="PF01590">
    <property type="entry name" value="GAF"/>
    <property type="match status" value="1"/>
</dbReference>
<evidence type="ECO:0000313" key="2">
    <source>
        <dbReference type="EMBL" id="MBK9797892.1"/>
    </source>
</evidence>
<evidence type="ECO:0000313" key="3">
    <source>
        <dbReference type="Proteomes" id="UP000886657"/>
    </source>
</evidence>
<name>A0A9D7SK27_9BACT</name>
<dbReference type="InterPro" id="IPR003018">
    <property type="entry name" value="GAF"/>
</dbReference>
<dbReference type="Proteomes" id="UP000886657">
    <property type="component" value="Unassembled WGS sequence"/>
</dbReference>
<accession>A0A9D7SK27</accession>
<dbReference type="AlphaFoldDB" id="A0A9D7SK27"/>
<proteinExistence type="predicted"/>
<protein>
    <submittedName>
        <fullName evidence="2">GAF domain-containing protein</fullName>
    </submittedName>
</protein>
<dbReference type="EMBL" id="JADKIO010000012">
    <property type="protein sequence ID" value="MBK9797892.1"/>
    <property type="molecule type" value="Genomic_DNA"/>
</dbReference>
<dbReference type="SUPFAM" id="SSF55781">
    <property type="entry name" value="GAF domain-like"/>
    <property type="match status" value="1"/>
</dbReference>
<gene>
    <name evidence="2" type="ORF">IPP58_15700</name>
</gene>
<organism evidence="2 3">
    <name type="scientific">Candidatus Geothrix skivensis</name>
    <dbReference type="NCBI Taxonomy" id="2954439"/>
    <lineage>
        <taxon>Bacteria</taxon>
        <taxon>Pseudomonadati</taxon>
        <taxon>Acidobacteriota</taxon>
        <taxon>Holophagae</taxon>
        <taxon>Holophagales</taxon>
        <taxon>Holophagaceae</taxon>
        <taxon>Geothrix</taxon>
    </lineage>
</organism>
<evidence type="ECO:0000259" key="1">
    <source>
        <dbReference type="Pfam" id="PF01590"/>
    </source>
</evidence>
<dbReference type="Gene3D" id="3.30.450.40">
    <property type="match status" value="1"/>
</dbReference>